<dbReference type="AlphaFoldDB" id="A0A418VYI2"/>
<dbReference type="InterPro" id="IPR006171">
    <property type="entry name" value="TOPRIM_dom"/>
</dbReference>
<comment type="function">
    <text evidence="10">Releases the supercoiling and torsional tension of DNA, which is introduced during the DNA replication and transcription, by transiently cleaving and rejoining one strand of the DNA duplex. Introduces a single-strand break via transesterification at a target site in duplex DNA. The scissile phosphodiester is attacked by the catalytic tyrosine of the enzyme, resulting in the formation of a DNA-(5'-phosphotyrosyl)-enzyme intermediate and the expulsion of a 3'-OH DNA strand. The free DNA strand then undergoes passage around the unbroken strand, thus removing DNA supercoils. Finally, in the religation step, the DNA 3'-OH attacks the covalent intermediate to expel the active-site tyrosine and restore the DNA phosphodiester backbone.</text>
</comment>
<dbReference type="InterPro" id="IPR013826">
    <property type="entry name" value="Topo_IA_cen_sub3"/>
</dbReference>
<keyword evidence="8 10" id="KW-0238">DNA-binding</keyword>
<feature type="site" description="Interaction with DNA" evidence="10">
    <location>
        <position position="145"/>
    </location>
</feature>
<evidence type="ECO:0000256" key="5">
    <source>
        <dbReference type="ARBA" id="ARBA00022833"/>
    </source>
</evidence>
<evidence type="ECO:0000256" key="3">
    <source>
        <dbReference type="ARBA" id="ARBA00022723"/>
    </source>
</evidence>
<feature type="compositionally biased region" description="Low complexity" evidence="11">
    <location>
        <begin position="906"/>
        <end position="926"/>
    </location>
</feature>
<evidence type="ECO:0000313" key="15">
    <source>
        <dbReference type="Proteomes" id="UP000283458"/>
    </source>
</evidence>
<evidence type="ECO:0000256" key="10">
    <source>
        <dbReference type="HAMAP-Rule" id="MF_00952"/>
    </source>
</evidence>
<comment type="caution">
    <text evidence="14">The sequence shown here is derived from an EMBL/GenBank/DDBJ whole genome shotgun (WGS) entry which is preliminary data.</text>
</comment>
<feature type="site" description="Interaction with DNA" evidence="10">
    <location>
        <position position="160"/>
    </location>
</feature>
<sequence length="942" mass="102543">MPGSNVVIVESPAKAKTINKYLGDDYTVIASFGHVRDLPARDGSVRPDDDFAMDWELGDRSKRHIDEIAKAVKSATRIYLATDPDREGEAIAWHLSELLREKHLSDDREVQRVTFNEITKSAVQTAMANPRAVSQELVDAYLARRALDYLVGFTLSPVLWRKLPGSRSAGRVQSVALRLVCERESEIEIFKPQEYWSIAVGFTTPGGVAFSASLTQLDGKKLDKFGLPTRAAAEAAVARIQPQLFAVSAVERKQSRRNPSPPFTTSTLQQEASRKLGFGATRTMRTAQKLYEGIDIGGETVGLITYMRTDGVSLSQEAIESARSVIGEQFGERYVPGQPRVYKTTAKNAQEAHEAIRPTDLNRRPDSLTGALESDELRLYELVWKRTLASQMESAVLDQVAVDIASPSKDVVLRATGSVVVFDGFLKVYQEDRDDSAEDDQQERRLPAMEQNDALARGDIAPEQHFTQPPPRYSEASLVKKLEELGIGRPSTYASILQVLQDREYVRIDKRRFFPEDRGRLVTAFLENFFHRYVEYNFTANLENQLDEISDGKINWKTVLREFWTPFDVAVNGTKDLTITQVLTTLDEELGSHFFPAPTEGGHDPRVCPVCHEGRLGLKLGKMGAFIGCARYPECRYTRPLAIANDESGALPEGPRELGPDPDSGLPVTVRRGPFGAYIQLGPAPAPADAAPAPVAVEEKPADGKKPKAKKKVKDEAPKPKRVSLPKGMAAGDVDLDTALRLLALPRVIGPHPETNEEISAGIGRFGPYLKHGSVYKSLTPDDDVLMIGINRAVDLLAGAAKKASAPAKTLGDHPKTGKPITMGSGRFGPYVKHGSVYASIPKATEPDSVTLEQALELIEAKVAKDAAKKGKAPKEAEPATTDAGADETAAKKAPAKKAAAKKAPAKAATKTATKTTKAKAPADAPAEAKPEKAPAARKKAS</sequence>
<feature type="compositionally biased region" description="Basic and acidic residues" evidence="11">
    <location>
        <begin position="350"/>
        <end position="366"/>
    </location>
</feature>
<dbReference type="SUPFAM" id="SSF56712">
    <property type="entry name" value="Prokaryotic type I DNA topoisomerase"/>
    <property type="match status" value="1"/>
</dbReference>
<evidence type="ECO:0000256" key="8">
    <source>
        <dbReference type="ARBA" id="ARBA00023125"/>
    </source>
</evidence>
<evidence type="ECO:0000256" key="6">
    <source>
        <dbReference type="ARBA" id="ARBA00022842"/>
    </source>
</evidence>
<keyword evidence="7 10" id="KW-0799">Topoisomerase</keyword>
<dbReference type="InterPro" id="IPR034149">
    <property type="entry name" value="TOPRIM_TopoI"/>
</dbReference>
<dbReference type="PROSITE" id="PS52039">
    <property type="entry name" value="TOPO_IA_2"/>
    <property type="match status" value="1"/>
</dbReference>
<reference evidence="14 15" key="1">
    <citation type="submission" date="2018-09" db="EMBL/GenBank/DDBJ databases">
        <authorList>
            <person name="Zhu H."/>
        </authorList>
    </citation>
    <scope>NUCLEOTIDE SEQUENCE [LARGE SCALE GENOMIC DNA]</scope>
    <source>
        <strain evidence="14 15">K2W22B-5</strain>
    </source>
</reference>
<evidence type="ECO:0000256" key="9">
    <source>
        <dbReference type="ARBA" id="ARBA00023235"/>
    </source>
</evidence>
<dbReference type="OrthoDB" id="9804262at2"/>
<feature type="compositionally biased region" description="Basic residues" evidence="11">
    <location>
        <begin position="894"/>
        <end position="905"/>
    </location>
</feature>
<keyword evidence="3" id="KW-0479">Metal-binding</keyword>
<protein>
    <recommendedName>
        <fullName evidence="10">DNA topoisomerase 1</fullName>
        <ecNumber evidence="10">5.6.2.1</ecNumber>
    </recommendedName>
    <alternativeName>
        <fullName evidence="10">DNA topoisomerase I</fullName>
    </alternativeName>
</protein>
<proteinExistence type="inferred from homology"/>
<name>A0A418VYI2_9PROT</name>
<dbReference type="InterPro" id="IPR003601">
    <property type="entry name" value="Topo_IA_2"/>
</dbReference>
<dbReference type="InterPro" id="IPR003602">
    <property type="entry name" value="Topo_IA_DNA-bd_dom"/>
</dbReference>
<dbReference type="InterPro" id="IPR013825">
    <property type="entry name" value="Topo_IA_cen_sub2"/>
</dbReference>
<gene>
    <name evidence="10 14" type="primary">topA</name>
    <name evidence="14" type="ORF">D3877_19465</name>
</gene>
<feature type="site" description="Interaction with DNA" evidence="10">
    <location>
        <position position="308"/>
    </location>
</feature>
<evidence type="ECO:0000256" key="11">
    <source>
        <dbReference type="SAM" id="MobiDB-lite"/>
    </source>
</evidence>
<evidence type="ECO:0000259" key="13">
    <source>
        <dbReference type="PROSITE" id="PS52039"/>
    </source>
</evidence>
<dbReference type="Pfam" id="PF01751">
    <property type="entry name" value="Toprim"/>
    <property type="match status" value="1"/>
</dbReference>
<evidence type="ECO:0000313" key="14">
    <source>
        <dbReference type="EMBL" id="RJF82229.1"/>
    </source>
</evidence>
<dbReference type="Pfam" id="PF13368">
    <property type="entry name" value="Toprim_C_rpt"/>
    <property type="match status" value="3"/>
</dbReference>
<dbReference type="InterPro" id="IPR013497">
    <property type="entry name" value="Topo_IA_cen"/>
</dbReference>
<dbReference type="SMART" id="SM00437">
    <property type="entry name" value="TOP1Ac"/>
    <property type="match status" value="1"/>
</dbReference>
<dbReference type="InterPro" id="IPR028612">
    <property type="entry name" value="Topoisom_1_IA"/>
</dbReference>
<feature type="compositionally biased region" description="Low complexity" evidence="11">
    <location>
        <begin position="687"/>
        <end position="696"/>
    </location>
</feature>
<dbReference type="HAMAP" id="MF_00952">
    <property type="entry name" value="Topoisom_1_prok"/>
    <property type="match status" value="1"/>
</dbReference>
<dbReference type="InterPro" id="IPR023405">
    <property type="entry name" value="Topo_IA_core_domain"/>
</dbReference>
<keyword evidence="5" id="KW-0862">Zinc</keyword>
<dbReference type="Gene3D" id="2.70.20.10">
    <property type="entry name" value="Topoisomerase I, domain 3"/>
    <property type="match status" value="1"/>
</dbReference>
<feature type="region of interest" description="Disordered" evidence="11">
    <location>
        <begin position="349"/>
        <end position="368"/>
    </location>
</feature>
<dbReference type="SMART" id="SM00436">
    <property type="entry name" value="TOP1Bc"/>
    <property type="match status" value="1"/>
</dbReference>
<comment type="caution">
    <text evidence="10">Lacks conserved residue(s) required for the propagation of feature annotation.</text>
</comment>
<feature type="region of interest" description="Interaction with DNA" evidence="10">
    <location>
        <begin position="168"/>
        <end position="173"/>
    </location>
</feature>
<dbReference type="InterPro" id="IPR025589">
    <property type="entry name" value="Toprim_C_rpt"/>
</dbReference>
<organism evidence="14 15">
    <name type="scientific">Azospirillum cavernae</name>
    <dbReference type="NCBI Taxonomy" id="2320860"/>
    <lineage>
        <taxon>Bacteria</taxon>
        <taxon>Pseudomonadati</taxon>
        <taxon>Pseudomonadota</taxon>
        <taxon>Alphaproteobacteria</taxon>
        <taxon>Rhodospirillales</taxon>
        <taxon>Azospirillaceae</taxon>
        <taxon>Azospirillum</taxon>
    </lineage>
</organism>
<dbReference type="PROSITE" id="PS50880">
    <property type="entry name" value="TOPRIM"/>
    <property type="match status" value="1"/>
</dbReference>
<feature type="site" description="Interaction with DNA" evidence="10">
    <location>
        <position position="144"/>
    </location>
</feature>
<dbReference type="RefSeq" id="WP_119832312.1">
    <property type="nucleotide sequence ID" value="NZ_QYUL01000002.1"/>
</dbReference>
<dbReference type="InterPro" id="IPR000380">
    <property type="entry name" value="Topo_IA"/>
</dbReference>
<dbReference type="EMBL" id="QYUL01000002">
    <property type="protein sequence ID" value="RJF82229.1"/>
    <property type="molecule type" value="Genomic_DNA"/>
</dbReference>
<dbReference type="NCBIfam" id="TIGR01051">
    <property type="entry name" value="topA_bact"/>
    <property type="match status" value="1"/>
</dbReference>
<dbReference type="SUPFAM" id="SSF57783">
    <property type="entry name" value="Zinc beta-ribbon"/>
    <property type="match status" value="1"/>
</dbReference>
<dbReference type="PANTHER" id="PTHR42785">
    <property type="entry name" value="DNA TOPOISOMERASE, TYPE IA, CORE"/>
    <property type="match status" value="1"/>
</dbReference>
<feature type="region of interest" description="Disordered" evidence="11">
    <location>
        <begin position="866"/>
        <end position="942"/>
    </location>
</feature>
<evidence type="ECO:0000256" key="1">
    <source>
        <dbReference type="ARBA" id="ARBA00000213"/>
    </source>
</evidence>
<dbReference type="SMART" id="SM00493">
    <property type="entry name" value="TOPRIM"/>
    <property type="match status" value="1"/>
</dbReference>
<dbReference type="PRINTS" id="PR00417">
    <property type="entry name" value="PRTPISMRASEI"/>
</dbReference>
<keyword evidence="4" id="KW-0863">Zinc-finger</keyword>
<dbReference type="InterPro" id="IPR013498">
    <property type="entry name" value="Topo_IA_Znf"/>
</dbReference>
<dbReference type="Proteomes" id="UP000283458">
    <property type="component" value="Unassembled WGS sequence"/>
</dbReference>
<dbReference type="Gene3D" id="3.40.50.140">
    <property type="match status" value="1"/>
</dbReference>
<dbReference type="PROSITE" id="PS00396">
    <property type="entry name" value="TOPO_IA_1"/>
    <property type="match status" value="1"/>
</dbReference>
<feature type="domain" description="Toprim" evidence="12">
    <location>
        <begin position="4"/>
        <end position="114"/>
    </location>
</feature>
<evidence type="ECO:0000256" key="7">
    <source>
        <dbReference type="ARBA" id="ARBA00023029"/>
    </source>
</evidence>
<feature type="site" description="Interaction with DNA" evidence="10">
    <location>
        <position position="34"/>
    </location>
</feature>
<feature type="compositionally biased region" description="Low complexity" evidence="11">
    <location>
        <begin position="879"/>
        <end position="888"/>
    </location>
</feature>
<accession>A0A418VYI2</accession>
<feature type="region of interest" description="Disordered" evidence="11">
    <location>
        <begin position="686"/>
        <end position="728"/>
    </location>
</feature>
<evidence type="ECO:0000256" key="2">
    <source>
        <dbReference type="ARBA" id="ARBA00009446"/>
    </source>
</evidence>
<keyword evidence="15" id="KW-1185">Reference proteome</keyword>
<dbReference type="Gene3D" id="3.30.65.10">
    <property type="entry name" value="Bacterial Topoisomerase I, domain 1"/>
    <property type="match status" value="1"/>
</dbReference>
<dbReference type="InterPro" id="IPR013824">
    <property type="entry name" value="Topo_IA_cen_sub1"/>
</dbReference>
<feature type="compositionally biased region" description="Basic and acidic residues" evidence="11">
    <location>
        <begin position="697"/>
        <end position="706"/>
    </location>
</feature>
<dbReference type="Pfam" id="PF01396">
    <property type="entry name" value="Zn_ribbon_Top1"/>
    <property type="match status" value="1"/>
</dbReference>
<evidence type="ECO:0000259" key="12">
    <source>
        <dbReference type="PROSITE" id="PS50880"/>
    </source>
</evidence>
<feature type="compositionally biased region" description="Basic and acidic residues" evidence="11">
    <location>
        <begin position="866"/>
        <end position="878"/>
    </location>
</feature>
<keyword evidence="9 10" id="KW-0413">Isomerase</keyword>
<comment type="similarity">
    <text evidence="2 10">Belongs to the type IA topoisomerase family.</text>
</comment>
<dbReference type="GO" id="GO:0003677">
    <property type="term" value="F:DNA binding"/>
    <property type="evidence" value="ECO:0007669"/>
    <property type="project" value="UniProtKB-KW"/>
</dbReference>
<evidence type="ECO:0000256" key="4">
    <source>
        <dbReference type="ARBA" id="ARBA00022771"/>
    </source>
</evidence>
<dbReference type="InterPro" id="IPR023406">
    <property type="entry name" value="Topo_IA_AS"/>
</dbReference>
<feature type="site" description="Interaction with DNA" evidence="10">
    <location>
        <position position="148"/>
    </location>
</feature>
<dbReference type="InterPro" id="IPR005733">
    <property type="entry name" value="TopoI_bac-type"/>
</dbReference>
<feature type="region of interest" description="Disordered" evidence="11">
    <location>
        <begin position="251"/>
        <end position="270"/>
    </location>
</feature>
<feature type="domain" description="Topo IA-type catalytic" evidence="13">
    <location>
        <begin position="134"/>
        <end position="571"/>
    </location>
</feature>
<dbReference type="CDD" id="cd03363">
    <property type="entry name" value="TOPRIM_TopoIA_TopoI"/>
    <property type="match status" value="1"/>
</dbReference>
<dbReference type="GO" id="GO:0008270">
    <property type="term" value="F:zinc ion binding"/>
    <property type="evidence" value="ECO:0007669"/>
    <property type="project" value="UniProtKB-KW"/>
</dbReference>
<comment type="catalytic activity">
    <reaction evidence="1 10">
        <text>ATP-independent breakage of single-stranded DNA, followed by passage and rejoining.</text>
        <dbReference type="EC" id="5.6.2.1"/>
    </reaction>
</comment>
<dbReference type="EC" id="5.6.2.1" evidence="10"/>
<dbReference type="PANTHER" id="PTHR42785:SF1">
    <property type="entry name" value="DNA TOPOISOMERASE"/>
    <property type="match status" value="1"/>
</dbReference>
<dbReference type="GO" id="GO:0003917">
    <property type="term" value="F:DNA topoisomerase type I (single strand cut, ATP-independent) activity"/>
    <property type="evidence" value="ECO:0007669"/>
    <property type="project" value="UniProtKB-UniRule"/>
</dbReference>
<dbReference type="CDD" id="cd00186">
    <property type="entry name" value="TOP1Ac"/>
    <property type="match status" value="1"/>
</dbReference>
<dbReference type="Gene3D" id="1.10.290.10">
    <property type="entry name" value="Topoisomerase I, domain 4"/>
    <property type="match status" value="1"/>
</dbReference>
<comment type="subunit">
    <text evidence="10">Monomer.</text>
</comment>
<dbReference type="Gene3D" id="1.10.460.10">
    <property type="entry name" value="Topoisomerase I, domain 2"/>
    <property type="match status" value="1"/>
</dbReference>
<dbReference type="Pfam" id="PF01131">
    <property type="entry name" value="Topoisom_bac"/>
    <property type="match status" value="1"/>
</dbReference>
<dbReference type="GO" id="GO:0006265">
    <property type="term" value="P:DNA topological change"/>
    <property type="evidence" value="ECO:0007669"/>
    <property type="project" value="UniProtKB-UniRule"/>
</dbReference>
<feature type="active site" description="O-(5'-phospho-DNA)-tyrosine intermediate" evidence="10">
    <location>
        <position position="306"/>
    </location>
</feature>
<feature type="site" description="Interaction with DNA" evidence="10">
    <location>
        <position position="503"/>
    </location>
</feature>
<dbReference type="GO" id="GO:0005694">
    <property type="term" value="C:chromosome"/>
    <property type="evidence" value="ECO:0007669"/>
    <property type="project" value="InterPro"/>
</dbReference>
<keyword evidence="6" id="KW-0460">Magnesium</keyword>